<evidence type="ECO:0000259" key="3">
    <source>
        <dbReference type="Pfam" id="PF01156"/>
    </source>
</evidence>
<dbReference type="CDD" id="cd02651">
    <property type="entry name" value="nuc_hydro_IU_UC_XIUA"/>
    <property type="match status" value="1"/>
</dbReference>
<proteinExistence type="predicted"/>
<protein>
    <submittedName>
        <fullName evidence="4">Nucleoside hydrolase</fullName>
    </submittedName>
</protein>
<name>A0A7C5LBY6_CALS0</name>
<dbReference type="InterPro" id="IPR036452">
    <property type="entry name" value="Ribo_hydro-like"/>
</dbReference>
<dbReference type="EMBL" id="DRWN01000022">
    <property type="protein sequence ID" value="HHK68019.1"/>
    <property type="molecule type" value="Genomic_DNA"/>
</dbReference>
<dbReference type="PANTHER" id="PTHR12304">
    <property type="entry name" value="INOSINE-URIDINE PREFERRING NUCLEOSIDE HYDROLASE"/>
    <property type="match status" value="1"/>
</dbReference>
<keyword evidence="2" id="KW-0326">Glycosidase</keyword>
<evidence type="ECO:0000256" key="2">
    <source>
        <dbReference type="ARBA" id="ARBA00023295"/>
    </source>
</evidence>
<gene>
    <name evidence="4" type="ORF">ENM11_02540</name>
</gene>
<evidence type="ECO:0000256" key="1">
    <source>
        <dbReference type="ARBA" id="ARBA00022801"/>
    </source>
</evidence>
<dbReference type="Gene3D" id="3.90.245.10">
    <property type="entry name" value="Ribonucleoside hydrolase-like"/>
    <property type="match status" value="1"/>
</dbReference>
<dbReference type="PANTHER" id="PTHR12304:SF4">
    <property type="entry name" value="URIDINE NUCLEOSIDASE"/>
    <property type="match status" value="1"/>
</dbReference>
<dbReference type="SUPFAM" id="SSF53590">
    <property type="entry name" value="Nucleoside hydrolase"/>
    <property type="match status" value="1"/>
</dbReference>
<evidence type="ECO:0000313" key="4">
    <source>
        <dbReference type="EMBL" id="HHK68019.1"/>
    </source>
</evidence>
<accession>A0A7C5LBY6</accession>
<sequence>MVKIVLDMDPGIDDALAIMVAVNSHELEVLGITTVSGNVHVDKTSVNTLRVLDVLGVKDIPVYRGAAKPLVKNLETAEWVHGEDGLGDAGLPPPKRQPIPGAVRFLVETLMGEHGVTLVATGPLTNVALAFLLEPEPPKRLEKMIIMGGALSLTPYGHGNATPVSEFNVYVDPEAADIVFQSDVNPLCVGLDVTTDPATTLKPQDLEGLRSSSSPAAKTAAEIMKKFVDRFGFMQLHDPMAVAAAIDHTLFKTTSGHVYVVCDEGITRGQTIIERRSWVKQEPNAQKCYWVDSQRFLKLFFERLQSV</sequence>
<feature type="domain" description="Inosine/uridine-preferring nucleoside hydrolase" evidence="3">
    <location>
        <begin position="4"/>
        <end position="297"/>
    </location>
</feature>
<reference evidence="4" key="1">
    <citation type="journal article" date="2020" name="mSystems">
        <title>Genome- and Community-Level Interaction Insights into Carbon Utilization and Element Cycling Functions of Hydrothermarchaeota in Hydrothermal Sediment.</title>
        <authorList>
            <person name="Zhou Z."/>
            <person name="Liu Y."/>
            <person name="Xu W."/>
            <person name="Pan J."/>
            <person name="Luo Z.H."/>
            <person name="Li M."/>
        </authorList>
    </citation>
    <scope>NUCLEOTIDE SEQUENCE [LARGE SCALE GENOMIC DNA]</scope>
    <source>
        <strain evidence="4">SpSt-1056</strain>
    </source>
</reference>
<keyword evidence="1 4" id="KW-0378">Hydrolase</keyword>
<dbReference type="Pfam" id="PF01156">
    <property type="entry name" value="IU_nuc_hydro"/>
    <property type="match status" value="1"/>
</dbReference>
<dbReference type="GO" id="GO:0005829">
    <property type="term" value="C:cytosol"/>
    <property type="evidence" value="ECO:0007669"/>
    <property type="project" value="TreeGrafter"/>
</dbReference>
<comment type="caution">
    <text evidence="4">The sequence shown here is derived from an EMBL/GenBank/DDBJ whole genome shotgun (WGS) entry which is preliminary data.</text>
</comment>
<dbReference type="InterPro" id="IPR001910">
    <property type="entry name" value="Inosine/uridine_hydrolase_dom"/>
</dbReference>
<dbReference type="AlphaFoldDB" id="A0A7C5LBY6"/>
<dbReference type="GO" id="GO:0006152">
    <property type="term" value="P:purine nucleoside catabolic process"/>
    <property type="evidence" value="ECO:0007669"/>
    <property type="project" value="TreeGrafter"/>
</dbReference>
<organism evidence="4">
    <name type="scientific">Caldiarchaeum subterraneum</name>
    <dbReference type="NCBI Taxonomy" id="311458"/>
    <lineage>
        <taxon>Archaea</taxon>
        <taxon>Nitrososphaerota</taxon>
        <taxon>Candidatus Caldarchaeales</taxon>
        <taxon>Candidatus Caldarchaeaceae</taxon>
        <taxon>Candidatus Caldarchaeum</taxon>
    </lineage>
</organism>
<dbReference type="InterPro" id="IPR023186">
    <property type="entry name" value="IUNH"/>
</dbReference>
<dbReference type="GO" id="GO:0008477">
    <property type="term" value="F:purine nucleosidase activity"/>
    <property type="evidence" value="ECO:0007669"/>
    <property type="project" value="TreeGrafter"/>
</dbReference>